<evidence type="ECO:0000256" key="7">
    <source>
        <dbReference type="ARBA" id="ARBA00022475"/>
    </source>
</evidence>
<dbReference type="GO" id="GO:0008948">
    <property type="term" value="F:oxaloacetate decarboxylase activity"/>
    <property type="evidence" value="ECO:0007669"/>
    <property type="project" value="UniProtKB-UniRule"/>
</dbReference>
<evidence type="ECO:0000256" key="3">
    <source>
        <dbReference type="ARBA" id="ARBA00004162"/>
    </source>
</evidence>
<dbReference type="Pfam" id="PF04277">
    <property type="entry name" value="OAD_gamma"/>
    <property type="match status" value="1"/>
</dbReference>
<dbReference type="GO" id="GO:0036376">
    <property type="term" value="P:sodium ion export across plasma membrane"/>
    <property type="evidence" value="ECO:0007669"/>
    <property type="project" value="InterPro"/>
</dbReference>
<dbReference type="Proteomes" id="UP000250744">
    <property type="component" value="Unassembled WGS sequence"/>
</dbReference>
<evidence type="ECO:0000313" key="18">
    <source>
        <dbReference type="EMBL" id="RAU17138.1"/>
    </source>
</evidence>
<dbReference type="EMBL" id="QKRX01000012">
    <property type="protein sequence ID" value="RAU17138.1"/>
    <property type="molecule type" value="Genomic_DNA"/>
</dbReference>
<organism evidence="18 19">
    <name type="scientific">Nitrincola tibetensis</name>
    <dbReference type="NCBI Taxonomy" id="2219697"/>
    <lineage>
        <taxon>Bacteria</taxon>
        <taxon>Pseudomonadati</taxon>
        <taxon>Pseudomonadota</taxon>
        <taxon>Gammaproteobacteria</taxon>
        <taxon>Oceanospirillales</taxon>
        <taxon>Oceanospirillaceae</taxon>
        <taxon>Nitrincola</taxon>
    </lineage>
</organism>
<evidence type="ECO:0000256" key="12">
    <source>
        <dbReference type="ARBA" id="ARBA00023065"/>
    </source>
</evidence>
<evidence type="ECO:0000256" key="11">
    <source>
        <dbReference type="ARBA" id="ARBA00023053"/>
    </source>
</evidence>
<comment type="subcellular location">
    <subcellularLocation>
        <location evidence="3 16 17">Cell membrane</location>
        <topology evidence="3 16 17">Single-pass membrane protein</topology>
    </subcellularLocation>
</comment>
<dbReference type="InterPro" id="IPR005899">
    <property type="entry name" value="Na_pump_deCOase"/>
</dbReference>
<evidence type="ECO:0000256" key="10">
    <source>
        <dbReference type="ARBA" id="ARBA00022989"/>
    </source>
</evidence>
<keyword evidence="19" id="KW-1185">Reference proteome</keyword>
<comment type="subunit">
    <text evidence="5 16">Heterotrimer of an alpha, a beta and a gamma subunit.</text>
</comment>
<dbReference type="GO" id="GO:0015451">
    <property type="term" value="F:decarboxylation-driven active transmembrane transporter activity"/>
    <property type="evidence" value="ECO:0007669"/>
    <property type="project" value="UniProtKB-EC"/>
</dbReference>
<comment type="catalytic activity">
    <reaction evidence="15 16 17">
        <text>oxaloacetate + 2 Na(+)(in) + H(+) = pyruvate + 2 Na(+)(out) + CO2</text>
        <dbReference type="Rhea" id="RHEA:57724"/>
        <dbReference type="ChEBI" id="CHEBI:15361"/>
        <dbReference type="ChEBI" id="CHEBI:15378"/>
        <dbReference type="ChEBI" id="CHEBI:16452"/>
        <dbReference type="ChEBI" id="CHEBI:16526"/>
        <dbReference type="ChEBI" id="CHEBI:29101"/>
        <dbReference type="EC" id="7.2.4.2"/>
    </reaction>
</comment>
<keyword evidence="10 16" id="KW-1133">Transmembrane helix</keyword>
<evidence type="ECO:0000256" key="17">
    <source>
        <dbReference type="RuleBase" id="RU004278"/>
    </source>
</evidence>
<gene>
    <name evidence="16" type="primary">oadG</name>
    <name evidence="18" type="ORF">DN062_14605</name>
</gene>
<protein>
    <recommendedName>
        <fullName evidence="16">Probable oxaloacetate decarboxylase gamma chain</fullName>
        <ecNumber evidence="16">7.2.4.2</ecNumber>
    </recommendedName>
</protein>
<evidence type="ECO:0000256" key="2">
    <source>
        <dbReference type="ARBA" id="ARBA00003002"/>
    </source>
</evidence>
<comment type="caution">
    <text evidence="18">The sequence shown here is derived from an EMBL/GenBank/DDBJ whole genome shotgun (WGS) entry which is preliminary data.</text>
</comment>
<evidence type="ECO:0000256" key="14">
    <source>
        <dbReference type="ARBA" id="ARBA00023201"/>
    </source>
</evidence>
<keyword evidence="6 16" id="KW-0813">Transport</keyword>
<comment type="similarity">
    <text evidence="4 16 17">Belongs to the OadG family.</text>
</comment>
<evidence type="ECO:0000256" key="6">
    <source>
        <dbReference type="ARBA" id="ARBA00022448"/>
    </source>
</evidence>
<dbReference type="HAMAP" id="MF_00404">
    <property type="entry name" value="OadG"/>
    <property type="match status" value="1"/>
</dbReference>
<evidence type="ECO:0000256" key="9">
    <source>
        <dbReference type="ARBA" id="ARBA00022967"/>
    </source>
</evidence>
<evidence type="ECO:0000256" key="5">
    <source>
        <dbReference type="ARBA" id="ARBA00011869"/>
    </source>
</evidence>
<dbReference type="NCBIfam" id="TIGR01195">
    <property type="entry name" value="oadG_fam"/>
    <property type="match status" value="1"/>
</dbReference>
<keyword evidence="12 16" id="KW-0406">Ion transport</keyword>
<evidence type="ECO:0000256" key="4">
    <source>
        <dbReference type="ARBA" id="ARBA00005844"/>
    </source>
</evidence>
<dbReference type="AlphaFoldDB" id="A0A364NJ37"/>
<evidence type="ECO:0000256" key="13">
    <source>
        <dbReference type="ARBA" id="ARBA00023136"/>
    </source>
</evidence>
<proteinExistence type="inferred from homology"/>
<feature type="transmembrane region" description="Helical" evidence="16 17">
    <location>
        <begin position="12"/>
        <end position="32"/>
    </location>
</feature>
<accession>A0A364NJ37</accession>
<dbReference type="RefSeq" id="WP_112160042.1">
    <property type="nucleotide sequence ID" value="NZ_QKRX01000012.1"/>
</dbReference>
<sequence>MDELLSEGLSLMVYGMGFVIVFLTLLVIATSAMSRIVMRFEPAPLPKAAPKAKTMSSNPADDAQLIAVMTAAIHKFRNDRKGQ</sequence>
<reference evidence="18 19" key="1">
    <citation type="submission" date="2018-06" db="EMBL/GenBank/DDBJ databases">
        <title>Nitrincola tibetense sp. nov., isolated from Lake XuguoCo on Tibetan Plateau.</title>
        <authorList>
            <person name="Xing P."/>
        </authorList>
    </citation>
    <scope>NUCLEOTIDE SEQUENCE [LARGE SCALE GENOMIC DNA]</scope>
    <source>
        <strain evidence="19">xg18</strain>
    </source>
</reference>
<comment type="function">
    <text evidence="2 16 17">Catalyzes the decarboxylation of oxaloacetate coupled to Na(+) translocation.</text>
</comment>
<evidence type="ECO:0000256" key="8">
    <source>
        <dbReference type="ARBA" id="ARBA00022692"/>
    </source>
</evidence>
<dbReference type="GO" id="GO:0015081">
    <property type="term" value="F:sodium ion transmembrane transporter activity"/>
    <property type="evidence" value="ECO:0007669"/>
    <property type="project" value="UniProtKB-UniRule"/>
</dbReference>
<evidence type="ECO:0000256" key="15">
    <source>
        <dbReference type="ARBA" id="ARBA00048176"/>
    </source>
</evidence>
<dbReference type="InterPro" id="IPR023424">
    <property type="entry name" value="OadG"/>
</dbReference>
<keyword evidence="14 16" id="KW-0739">Sodium transport</keyword>
<keyword evidence="9 16" id="KW-1278">Translocase</keyword>
<evidence type="ECO:0000313" key="19">
    <source>
        <dbReference type="Proteomes" id="UP000250744"/>
    </source>
</evidence>
<keyword evidence="8 16" id="KW-0812">Transmembrane</keyword>
<keyword evidence="11 16" id="KW-0915">Sodium</keyword>
<comment type="cofactor">
    <cofactor evidence="1 16 17">
        <name>Na(+)</name>
        <dbReference type="ChEBI" id="CHEBI:29101"/>
    </cofactor>
</comment>
<evidence type="ECO:0000256" key="16">
    <source>
        <dbReference type="HAMAP-Rule" id="MF_00404"/>
    </source>
</evidence>
<keyword evidence="7 16" id="KW-1003">Cell membrane</keyword>
<keyword evidence="13 16" id="KW-0472">Membrane</keyword>
<evidence type="ECO:0000256" key="1">
    <source>
        <dbReference type="ARBA" id="ARBA00001959"/>
    </source>
</evidence>
<dbReference type="EC" id="7.2.4.2" evidence="16"/>
<dbReference type="GO" id="GO:0005886">
    <property type="term" value="C:plasma membrane"/>
    <property type="evidence" value="ECO:0007669"/>
    <property type="project" value="UniProtKB-SubCell"/>
</dbReference>
<name>A0A364NJ37_9GAMM</name>
<dbReference type="OrthoDB" id="5772594at2"/>